<name>A0ABR0SXB5_9HYPO</name>
<dbReference type="EMBL" id="JAVFKD010000002">
    <property type="protein sequence ID" value="KAK5996803.1"/>
    <property type="molecule type" value="Genomic_DNA"/>
</dbReference>
<evidence type="ECO:0000313" key="3">
    <source>
        <dbReference type="EMBL" id="KAK5996803.1"/>
    </source>
</evidence>
<gene>
    <name evidence="3" type="ORF">PT974_02146</name>
</gene>
<evidence type="ECO:0000256" key="2">
    <source>
        <dbReference type="SAM" id="MobiDB-lite"/>
    </source>
</evidence>
<protein>
    <submittedName>
        <fullName evidence="3">Uncharacterized protein</fullName>
    </submittedName>
</protein>
<feature type="region of interest" description="Disordered" evidence="2">
    <location>
        <begin position="1"/>
        <end position="34"/>
    </location>
</feature>
<evidence type="ECO:0000313" key="4">
    <source>
        <dbReference type="Proteomes" id="UP001338125"/>
    </source>
</evidence>
<comment type="caution">
    <text evidence="3">The sequence shown here is derived from an EMBL/GenBank/DDBJ whole genome shotgun (WGS) entry which is preliminary data.</text>
</comment>
<keyword evidence="1" id="KW-0175">Coiled coil</keyword>
<sequence>MAPRSENRQSAEPDSNQGRKRRRESTPWHELRPTFPPYTGGNVIDWHIYNRLGKIWNNEHRSWTISEKLDFVIWVKEATVTETTCVIGAHPLSQRLESIRPSWGHFVVLRAMFGASACSRQPWWEEFKSRYLGATHDAPPGVVPRKDYIDAIRDNVMDIPSNVPIPIVGHCRRPEEDNELASSPLRGAAAEKQKAERNIRGIPVSNEEAQAEIEIIEAINLDVAEDPKRFDREQGVEPGASETDPEWSEFMAGTEVAKTKGKRNAEAIKKLKTHVRKQDELINELVELVREQQDKMEVMDARMESMAEMQRGNEEWHKCVDGRMRALRKRIERR</sequence>
<feature type="coiled-coil region" evidence="1">
    <location>
        <begin position="271"/>
        <end position="302"/>
    </location>
</feature>
<organism evidence="3 4">
    <name type="scientific">Cladobotryum mycophilum</name>
    <dbReference type="NCBI Taxonomy" id="491253"/>
    <lineage>
        <taxon>Eukaryota</taxon>
        <taxon>Fungi</taxon>
        <taxon>Dikarya</taxon>
        <taxon>Ascomycota</taxon>
        <taxon>Pezizomycotina</taxon>
        <taxon>Sordariomycetes</taxon>
        <taxon>Hypocreomycetidae</taxon>
        <taxon>Hypocreales</taxon>
        <taxon>Hypocreaceae</taxon>
        <taxon>Cladobotryum</taxon>
    </lineage>
</organism>
<reference evidence="3 4" key="1">
    <citation type="submission" date="2024-01" db="EMBL/GenBank/DDBJ databases">
        <title>Complete genome of Cladobotryum mycophilum ATHUM6906.</title>
        <authorList>
            <person name="Christinaki A.C."/>
            <person name="Myridakis A.I."/>
            <person name="Kouvelis V.N."/>
        </authorList>
    </citation>
    <scope>NUCLEOTIDE SEQUENCE [LARGE SCALE GENOMIC DNA]</scope>
    <source>
        <strain evidence="3 4">ATHUM6906</strain>
    </source>
</reference>
<dbReference type="Proteomes" id="UP001338125">
    <property type="component" value="Unassembled WGS sequence"/>
</dbReference>
<feature type="compositionally biased region" description="Basic and acidic residues" evidence="2">
    <location>
        <begin position="1"/>
        <end position="11"/>
    </location>
</feature>
<keyword evidence="4" id="KW-1185">Reference proteome</keyword>
<proteinExistence type="predicted"/>
<evidence type="ECO:0000256" key="1">
    <source>
        <dbReference type="SAM" id="Coils"/>
    </source>
</evidence>
<accession>A0ABR0SXB5</accession>